<keyword evidence="1" id="KW-0812">Transmembrane</keyword>
<dbReference type="EMBL" id="RQIS01000026">
    <property type="protein sequence ID" value="RQH00633.1"/>
    <property type="molecule type" value="Genomic_DNA"/>
</dbReference>
<dbReference type="OrthoDB" id="9104095at2"/>
<reference evidence="2 3" key="1">
    <citation type="submission" date="2018-11" db="EMBL/GenBank/DDBJ databases">
        <title>Paraburkholderia sp. DHOA04, isolated from soil.</title>
        <authorList>
            <person name="Gao Z.-H."/>
            <person name="Qiu L.-H."/>
            <person name="Fu J.-C."/>
        </authorList>
    </citation>
    <scope>NUCLEOTIDE SEQUENCE [LARGE SCALE GENOMIC DNA]</scope>
    <source>
        <strain evidence="2 3">DHOA04</strain>
    </source>
</reference>
<keyword evidence="1" id="KW-0472">Membrane</keyword>
<keyword evidence="1" id="KW-1133">Transmembrane helix</keyword>
<comment type="caution">
    <text evidence="2">The sequence shown here is derived from an EMBL/GenBank/DDBJ whole genome shotgun (WGS) entry which is preliminary data.</text>
</comment>
<proteinExistence type="predicted"/>
<organism evidence="2 3">
    <name type="scientific">Paraburkholderia dinghuensis</name>
    <dbReference type="NCBI Taxonomy" id="2305225"/>
    <lineage>
        <taxon>Bacteria</taxon>
        <taxon>Pseudomonadati</taxon>
        <taxon>Pseudomonadota</taxon>
        <taxon>Betaproteobacteria</taxon>
        <taxon>Burkholderiales</taxon>
        <taxon>Burkholderiaceae</taxon>
        <taxon>Paraburkholderia</taxon>
    </lineage>
</organism>
<feature type="transmembrane region" description="Helical" evidence="1">
    <location>
        <begin position="12"/>
        <end position="31"/>
    </location>
</feature>
<accession>A0A3N6NMI2</accession>
<feature type="transmembrane region" description="Helical" evidence="1">
    <location>
        <begin position="37"/>
        <end position="56"/>
    </location>
</feature>
<sequence>MKLIEDGNLPLWLHITLFILGLAIFGGSLASDWLPRWIRMFGFFLGVGMVILGGLCSRAHMLNIKPFDNSYKKARKSYETKDDEESKS</sequence>
<gene>
    <name evidence="2" type="ORF">D1Y85_24945</name>
</gene>
<evidence type="ECO:0000313" key="2">
    <source>
        <dbReference type="EMBL" id="RQH00633.1"/>
    </source>
</evidence>
<protein>
    <submittedName>
        <fullName evidence="2">Uncharacterized protein</fullName>
    </submittedName>
</protein>
<dbReference type="Proteomes" id="UP000272778">
    <property type="component" value="Unassembled WGS sequence"/>
</dbReference>
<name>A0A3N6NMI2_9BURK</name>
<dbReference type="AlphaFoldDB" id="A0A3N6NMI2"/>
<keyword evidence="3" id="KW-1185">Reference proteome</keyword>
<evidence type="ECO:0000256" key="1">
    <source>
        <dbReference type="SAM" id="Phobius"/>
    </source>
</evidence>
<evidence type="ECO:0000313" key="3">
    <source>
        <dbReference type="Proteomes" id="UP000272778"/>
    </source>
</evidence>